<protein>
    <submittedName>
        <fullName evidence="2">Uncharacterized protein</fullName>
    </submittedName>
</protein>
<sequence length="260" mass="28084">MTHALNPPHRNVPPPSACSQPARIAPRAGLTLALAFGAMVGVHAAPLPSEPPAPVSVCGKHDAVRSQACRASIEARMGRLDAAYAQDKLMCARRFFVNACLDQAHAAYLTARQALQAELHAMDLAVREQRAEAERRRVAQNLRERQVPDAAAIRQARAAREQELANRQREHAARLAAAADHEATTVAGRPVQGPARPTAPPPADSAARPPRKTSGQEAQQSARARASYARKLADYKRRQQEAAEQDKAGEAPALPLPRQY</sequence>
<feature type="compositionally biased region" description="Basic and acidic residues" evidence="1">
    <location>
        <begin position="163"/>
        <end position="183"/>
    </location>
</feature>
<dbReference type="AlphaFoldDB" id="A0A1J5S633"/>
<organism evidence="2">
    <name type="scientific">mine drainage metagenome</name>
    <dbReference type="NCBI Taxonomy" id="410659"/>
    <lineage>
        <taxon>unclassified sequences</taxon>
        <taxon>metagenomes</taxon>
        <taxon>ecological metagenomes</taxon>
    </lineage>
</organism>
<feature type="region of interest" description="Disordered" evidence="1">
    <location>
        <begin position="1"/>
        <end position="20"/>
    </location>
</feature>
<feature type="region of interest" description="Disordered" evidence="1">
    <location>
        <begin position="163"/>
        <end position="260"/>
    </location>
</feature>
<evidence type="ECO:0000313" key="2">
    <source>
        <dbReference type="EMBL" id="OIQ99567.1"/>
    </source>
</evidence>
<feature type="compositionally biased region" description="Basic and acidic residues" evidence="1">
    <location>
        <begin position="231"/>
        <end position="249"/>
    </location>
</feature>
<proteinExistence type="predicted"/>
<gene>
    <name evidence="2" type="ORF">GALL_183160</name>
</gene>
<evidence type="ECO:0000256" key="1">
    <source>
        <dbReference type="SAM" id="MobiDB-lite"/>
    </source>
</evidence>
<comment type="caution">
    <text evidence="2">The sequence shown here is derived from an EMBL/GenBank/DDBJ whole genome shotgun (WGS) entry which is preliminary data.</text>
</comment>
<accession>A0A1J5S633</accession>
<dbReference type="EMBL" id="MLJW01000104">
    <property type="protein sequence ID" value="OIQ99567.1"/>
    <property type="molecule type" value="Genomic_DNA"/>
</dbReference>
<name>A0A1J5S633_9ZZZZ</name>
<reference evidence="2" key="1">
    <citation type="submission" date="2016-10" db="EMBL/GenBank/DDBJ databases">
        <title>Sequence of Gallionella enrichment culture.</title>
        <authorList>
            <person name="Poehlein A."/>
            <person name="Muehling M."/>
            <person name="Daniel R."/>
        </authorList>
    </citation>
    <scope>NUCLEOTIDE SEQUENCE</scope>
</reference>
<feature type="compositionally biased region" description="Low complexity" evidence="1">
    <location>
        <begin position="215"/>
        <end position="230"/>
    </location>
</feature>